<organism evidence="6 7">
    <name type="scientific">Pseudaquabacterium rugosum</name>
    <dbReference type="NCBI Taxonomy" id="2984194"/>
    <lineage>
        <taxon>Bacteria</taxon>
        <taxon>Pseudomonadati</taxon>
        <taxon>Pseudomonadota</taxon>
        <taxon>Betaproteobacteria</taxon>
        <taxon>Burkholderiales</taxon>
        <taxon>Sphaerotilaceae</taxon>
        <taxon>Pseudaquabacterium</taxon>
    </lineage>
</organism>
<accession>A0ABU9BGH2</accession>
<protein>
    <submittedName>
        <fullName evidence="6">LysR substrate-binding domain-containing protein</fullName>
    </submittedName>
</protein>
<proteinExistence type="inferred from homology"/>
<dbReference type="InterPro" id="IPR000847">
    <property type="entry name" value="LysR_HTH_N"/>
</dbReference>
<reference evidence="6 7" key="1">
    <citation type="submission" date="2024-04" db="EMBL/GenBank/DDBJ databases">
        <title>Novel species of the genus Ideonella isolated from streams.</title>
        <authorList>
            <person name="Lu H."/>
        </authorList>
    </citation>
    <scope>NUCLEOTIDE SEQUENCE [LARGE SCALE GENOMIC DNA]</scope>
    <source>
        <strain evidence="6 7">BYS139W</strain>
    </source>
</reference>
<gene>
    <name evidence="6" type="ORF">AACH11_24090</name>
</gene>
<keyword evidence="7" id="KW-1185">Reference proteome</keyword>
<evidence type="ECO:0000256" key="1">
    <source>
        <dbReference type="ARBA" id="ARBA00009437"/>
    </source>
</evidence>
<evidence type="ECO:0000313" key="6">
    <source>
        <dbReference type="EMBL" id="MEK8029048.1"/>
    </source>
</evidence>
<dbReference type="PANTHER" id="PTHR30118">
    <property type="entry name" value="HTH-TYPE TRANSCRIPTIONAL REGULATOR LEUO-RELATED"/>
    <property type="match status" value="1"/>
</dbReference>
<sequence>MRYQRLDLNLLTALRALLSERNVTRAGEQLHVSQSAMSGMLARLREYFDDPLIVPVGRRMELTPLGETLCGRVNDLMLQVDATLSTRPEFSPASTRRQFSIVASDYLIQVLMVGVLRELHHEAPGITIEFRQPSNTAAADLDNGEVDFVINPERFVSTNQSCTVLFEDSYQLLVDPAHGPWPEVIDLQTFARLRLATLENNGRPQFESWFIATHGELPRPDVVVNSFGLLPVVVAGTGRAAVLHTRMAVQVRQAWPQLVLRPLGFAAPRLVETLQWHRYRDLDPGSVWLREKIIAHARAMPAVEALLAAAP</sequence>
<dbReference type="EMBL" id="JBBUTF010000038">
    <property type="protein sequence ID" value="MEK8029048.1"/>
    <property type="molecule type" value="Genomic_DNA"/>
</dbReference>
<evidence type="ECO:0000256" key="3">
    <source>
        <dbReference type="ARBA" id="ARBA00023125"/>
    </source>
</evidence>
<dbReference type="Pfam" id="PF00126">
    <property type="entry name" value="HTH_1"/>
    <property type="match status" value="1"/>
</dbReference>
<dbReference type="SUPFAM" id="SSF53850">
    <property type="entry name" value="Periplasmic binding protein-like II"/>
    <property type="match status" value="1"/>
</dbReference>
<dbReference type="Gene3D" id="1.10.10.10">
    <property type="entry name" value="Winged helix-like DNA-binding domain superfamily/Winged helix DNA-binding domain"/>
    <property type="match status" value="1"/>
</dbReference>
<dbReference type="SUPFAM" id="SSF46785">
    <property type="entry name" value="Winged helix' DNA-binding domain"/>
    <property type="match status" value="1"/>
</dbReference>
<keyword evidence="3" id="KW-0238">DNA-binding</keyword>
<dbReference type="Proteomes" id="UP001368500">
    <property type="component" value="Unassembled WGS sequence"/>
</dbReference>
<evidence type="ECO:0000259" key="5">
    <source>
        <dbReference type="PROSITE" id="PS50931"/>
    </source>
</evidence>
<dbReference type="PANTHER" id="PTHR30118:SF6">
    <property type="entry name" value="HTH-TYPE TRANSCRIPTIONAL REGULATOR LEUO"/>
    <property type="match status" value="1"/>
</dbReference>
<dbReference type="InterPro" id="IPR036390">
    <property type="entry name" value="WH_DNA-bd_sf"/>
</dbReference>
<evidence type="ECO:0000313" key="7">
    <source>
        <dbReference type="Proteomes" id="UP001368500"/>
    </source>
</evidence>
<dbReference type="Gene3D" id="3.40.190.10">
    <property type="entry name" value="Periplasmic binding protein-like II"/>
    <property type="match status" value="2"/>
</dbReference>
<evidence type="ECO:0000256" key="2">
    <source>
        <dbReference type="ARBA" id="ARBA00023015"/>
    </source>
</evidence>
<dbReference type="RefSeq" id="WP_341376836.1">
    <property type="nucleotide sequence ID" value="NZ_JBBUTF010000038.1"/>
</dbReference>
<dbReference type="InterPro" id="IPR036388">
    <property type="entry name" value="WH-like_DNA-bd_sf"/>
</dbReference>
<evidence type="ECO:0000256" key="4">
    <source>
        <dbReference type="ARBA" id="ARBA00023163"/>
    </source>
</evidence>
<keyword evidence="2" id="KW-0805">Transcription regulation</keyword>
<dbReference type="InterPro" id="IPR050389">
    <property type="entry name" value="LysR-type_TF"/>
</dbReference>
<comment type="similarity">
    <text evidence="1">Belongs to the LysR transcriptional regulatory family.</text>
</comment>
<dbReference type="PROSITE" id="PS50931">
    <property type="entry name" value="HTH_LYSR"/>
    <property type="match status" value="1"/>
</dbReference>
<name>A0ABU9BGH2_9BURK</name>
<comment type="caution">
    <text evidence="6">The sequence shown here is derived from an EMBL/GenBank/DDBJ whole genome shotgun (WGS) entry which is preliminary data.</text>
</comment>
<feature type="domain" description="HTH lysR-type" evidence="5">
    <location>
        <begin position="6"/>
        <end position="63"/>
    </location>
</feature>
<dbReference type="InterPro" id="IPR005119">
    <property type="entry name" value="LysR_subst-bd"/>
</dbReference>
<keyword evidence="4" id="KW-0804">Transcription</keyword>
<dbReference type="Pfam" id="PF03466">
    <property type="entry name" value="LysR_substrate"/>
    <property type="match status" value="1"/>
</dbReference>